<dbReference type="Proteomes" id="UP000224080">
    <property type="component" value="Unassembled WGS sequence"/>
</dbReference>
<feature type="compositionally biased region" description="Polar residues" evidence="6">
    <location>
        <begin position="504"/>
        <end position="529"/>
    </location>
</feature>
<feature type="region of interest" description="Disordered" evidence="6">
    <location>
        <begin position="189"/>
        <end position="236"/>
    </location>
</feature>
<gene>
    <name evidence="7" type="ORF">GX51_01701</name>
</gene>
<dbReference type="PROSITE" id="PS50082">
    <property type="entry name" value="WD_REPEATS_2"/>
    <property type="match status" value="3"/>
</dbReference>
<evidence type="ECO:0000313" key="8">
    <source>
        <dbReference type="Proteomes" id="UP000224080"/>
    </source>
</evidence>
<evidence type="ECO:0000256" key="4">
    <source>
        <dbReference type="ARBA" id="ARBA00023242"/>
    </source>
</evidence>
<accession>A0A2B7XG57</accession>
<dbReference type="InterPro" id="IPR015943">
    <property type="entry name" value="WD40/YVTN_repeat-like_dom_sf"/>
</dbReference>
<reference evidence="7 8" key="1">
    <citation type="submission" date="2017-10" db="EMBL/GenBank/DDBJ databases">
        <title>Comparative genomics in systemic dimorphic fungi from Ajellomycetaceae.</title>
        <authorList>
            <person name="Munoz J.F."/>
            <person name="Mcewen J.G."/>
            <person name="Clay O.K."/>
            <person name="Cuomo C.A."/>
        </authorList>
    </citation>
    <scope>NUCLEOTIDE SEQUENCE [LARGE SCALE GENOMIC DNA]</scope>
    <source>
        <strain evidence="7 8">UAMH130</strain>
    </source>
</reference>
<evidence type="ECO:0000256" key="3">
    <source>
        <dbReference type="ARBA" id="ARBA00022737"/>
    </source>
</evidence>
<feature type="compositionally biased region" description="Basic and acidic residues" evidence="6">
    <location>
        <begin position="40"/>
        <end position="54"/>
    </location>
</feature>
<protein>
    <submittedName>
        <fullName evidence="7">Ribosomal RNA-processing protein 9</fullName>
    </submittedName>
</protein>
<dbReference type="InterPro" id="IPR001680">
    <property type="entry name" value="WD40_rpt"/>
</dbReference>
<feature type="repeat" description="WD" evidence="5">
    <location>
        <begin position="276"/>
        <end position="323"/>
    </location>
</feature>
<feature type="compositionally biased region" description="Basic and acidic residues" evidence="6">
    <location>
        <begin position="196"/>
        <end position="205"/>
    </location>
</feature>
<keyword evidence="4" id="KW-0539">Nucleus</keyword>
<dbReference type="Gene3D" id="2.130.10.10">
    <property type="entry name" value="YVTN repeat-like/Quinoprotein amine dehydrogenase"/>
    <property type="match status" value="1"/>
</dbReference>
<evidence type="ECO:0000256" key="2">
    <source>
        <dbReference type="ARBA" id="ARBA00022574"/>
    </source>
</evidence>
<proteinExistence type="predicted"/>
<evidence type="ECO:0000256" key="5">
    <source>
        <dbReference type="PROSITE-ProRule" id="PRU00221"/>
    </source>
</evidence>
<dbReference type="InterPro" id="IPR039241">
    <property type="entry name" value="Rrp9-like"/>
</dbReference>
<feature type="repeat" description="WD" evidence="5">
    <location>
        <begin position="234"/>
        <end position="275"/>
    </location>
</feature>
<dbReference type="EMBL" id="PDNC01000013">
    <property type="protein sequence ID" value="PGH07692.1"/>
    <property type="molecule type" value="Genomic_DNA"/>
</dbReference>
<evidence type="ECO:0000256" key="6">
    <source>
        <dbReference type="SAM" id="MobiDB-lite"/>
    </source>
</evidence>
<keyword evidence="3" id="KW-0677">Repeat</keyword>
<dbReference type="GO" id="GO:0032040">
    <property type="term" value="C:small-subunit processome"/>
    <property type="evidence" value="ECO:0007669"/>
    <property type="project" value="TreeGrafter"/>
</dbReference>
<evidence type="ECO:0000256" key="1">
    <source>
        <dbReference type="ARBA" id="ARBA00004123"/>
    </source>
</evidence>
<dbReference type="PANTHER" id="PTHR19865">
    <property type="entry name" value="U3 SMALL NUCLEOLAR RNA INTERACTING PROTEIN 2"/>
    <property type="match status" value="1"/>
</dbReference>
<feature type="region of interest" description="Disordered" evidence="6">
    <location>
        <begin position="1"/>
        <end position="88"/>
    </location>
</feature>
<dbReference type="InterPro" id="IPR019775">
    <property type="entry name" value="WD40_repeat_CS"/>
</dbReference>
<dbReference type="PANTHER" id="PTHR19865:SF0">
    <property type="entry name" value="U3 SMALL NUCLEOLAR RNA-INTERACTING PROTEIN 2"/>
    <property type="match status" value="1"/>
</dbReference>
<dbReference type="GO" id="GO:0034511">
    <property type="term" value="F:U3 snoRNA binding"/>
    <property type="evidence" value="ECO:0007669"/>
    <property type="project" value="InterPro"/>
</dbReference>
<comment type="subcellular location">
    <subcellularLocation>
        <location evidence="1">Nucleus</location>
    </subcellularLocation>
</comment>
<feature type="repeat" description="WD" evidence="5">
    <location>
        <begin position="326"/>
        <end position="359"/>
    </location>
</feature>
<dbReference type="AlphaFoldDB" id="A0A2B7XG57"/>
<feature type="region of interest" description="Disordered" evidence="6">
    <location>
        <begin position="555"/>
        <end position="584"/>
    </location>
</feature>
<organism evidence="7 8">
    <name type="scientific">Blastomyces parvus</name>
    <dbReference type="NCBI Taxonomy" id="2060905"/>
    <lineage>
        <taxon>Eukaryota</taxon>
        <taxon>Fungi</taxon>
        <taxon>Dikarya</taxon>
        <taxon>Ascomycota</taxon>
        <taxon>Pezizomycotina</taxon>
        <taxon>Eurotiomycetes</taxon>
        <taxon>Eurotiomycetidae</taxon>
        <taxon>Onygenales</taxon>
        <taxon>Ajellomycetaceae</taxon>
        <taxon>Blastomyces</taxon>
    </lineage>
</organism>
<dbReference type="Pfam" id="PF00400">
    <property type="entry name" value="WD40"/>
    <property type="match status" value="4"/>
</dbReference>
<dbReference type="STRING" id="2060905.A0A2B7XG57"/>
<sequence>MSSFFTLPASQRKRKRDDGGVAPASKKRGVSAKGGGKGAQDVDQRDKRKSRDESISGSESDDDDFSQSEASIEEEGSEEESEDETAADRRLRLAERYLENIREEVDEVGFDAADVDRDLIAERLKEDVDESKGRIYRQISSQLSFSTASHSFFRADTQSTTSLAVHSPFVYTVSKDKTLIKWELATPYANPPTEQTAHRSSGESKRAKRPQRKKPKKIRSVRGLQQSGEGSDPPQGHIGHILAVAVSPSGEFVATGGADRRIIIWDAETLTPLKTFNQHRDAVSGLSFTRRISSSSSGEQLFSASFDRTIKTWSLSPGAHAYVETLFGHQDHVVAVDSMSLDQCVSVGARDRTARLWKVVDETQLVFRGGSSKGSSYVEGSIDCVAVLPPTHFLTGSDSGAISLWSVHKKKPVYTIHQAHGVDPVPPLDELSSEIDPIIAKNNTRNMSPNPRWITALTTLPGTDIVLSGSWDGWIRAWKISEDKRTIIPLGPVGAPSQSPSPPTVNLTDPVGNNSHNMDLDSPTASTSGGHAHSPLPLLKGVVNGIDVFERRAPDDAKATALRSKSKKGNFNSSSHKGQENGQEQKGICIVAALGKEHKLGRWKYSNNTDENGKRGDGTGQKGWNGAVVFEVPFMGEEVN</sequence>
<keyword evidence="2 5" id="KW-0853">WD repeat</keyword>
<feature type="compositionally biased region" description="Basic residues" evidence="6">
    <location>
        <begin position="206"/>
        <end position="220"/>
    </location>
</feature>
<dbReference type="OrthoDB" id="189968at2759"/>
<comment type="caution">
    <text evidence="7">The sequence shown here is derived from an EMBL/GenBank/DDBJ whole genome shotgun (WGS) entry which is preliminary data.</text>
</comment>
<dbReference type="PROSITE" id="PS50294">
    <property type="entry name" value="WD_REPEATS_REGION"/>
    <property type="match status" value="1"/>
</dbReference>
<feature type="compositionally biased region" description="Acidic residues" evidence="6">
    <location>
        <begin position="59"/>
        <end position="85"/>
    </location>
</feature>
<dbReference type="PROSITE" id="PS00678">
    <property type="entry name" value="WD_REPEATS_1"/>
    <property type="match status" value="1"/>
</dbReference>
<dbReference type="SUPFAM" id="SSF50978">
    <property type="entry name" value="WD40 repeat-like"/>
    <property type="match status" value="1"/>
</dbReference>
<keyword evidence="8" id="KW-1185">Reference proteome</keyword>
<dbReference type="InterPro" id="IPR036322">
    <property type="entry name" value="WD40_repeat_dom_sf"/>
</dbReference>
<feature type="region of interest" description="Disordered" evidence="6">
    <location>
        <begin position="491"/>
        <end position="533"/>
    </location>
</feature>
<dbReference type="SMART" id="SM00320">
    <property type="entry name" value="WD40"/>
    <property type="match status" value="6"/>
</dbReference>
<name>A0A2B7XG57_9EURO</name>
<evidence type="ECO:0000313" key="7">
    <source>
        <dbReference type="EMBL" id="PGH07692.1"/>
    </source>
</evidence>